<dbReference type="InterPro" id="IPR016102">
    <property type="entry name" value="Succinyl-CoA_synth-like"/>
</dbReference>
<name>A0A846XCI8_9NOCA</name>
<dbReference type="InterPro" id="IPR013815">
    <property type="entry name" value="ATP_grasp_subdomain_1"/>
</dbReference>
<dbReference type="Gene3D" id="3.40.50.261">
    <property type="entry name" value="Succinyl-CoA synthetase domains"/>
    <property type="match status" value="2"/>
</dbReference>
<dbReference type="SUPFAM" id="SSF52210">
    <property type="entry name" value="Succinyl-CoA synthetase domains"/>
    <property type="match status" value="2"/>
</dbReference>
<sequence>MVSTGPETEPTHSVLDSNTDSSDPLNLRTFYRPRSIAVVGAHDTRAGLASVTSRALAHANRIDAAFYPVNPTKDKVFDIPSVADLAALSGPIDVVLVLVRDAEAVVNSARDAGLDVSFFLVFANGYSELGTDEGIERERSLVRAVHSAGARLIGPNTNANAWDPLDELPGRRIGVISQSGAQGRPLTHAQELGVALSYWAPTGNEADLAAADFVEFLAQDPETAVISAYIEGFTSGRRLRDAAVAAIENDTPIVLVKVGRSEVGRAMAQSHTGHLVGTDEVWDAFFEQFGIVRVDDFDELIEIGAALARCPLPIADGVVVCSVSGGSAAHVGDLATVGGLPLPSLSSATQTLLREVVPAELNISNPVDNGGVAVLAGHGTRILELCLRDDSIGVMLCPVPAPGGGLTEAVGAGLVEFARTAKKPILPIWNGASADHPVYRELWAAGLPVFRNVRNAVGAARALLGHPARNQELREVVRLARALPGPPQPARSTTLLDESRSTRWLEDRGFEFAAHRTADTVADACAAADEIGYPVVVKGRGHSHKSEHGFVRTGLDGPEAVRSAAEDMRSRGAEGFLIAQQVSEGIELLAGISVDPVLGPVVLIGAGGVNTELYRDVARAVLPLTRSRAEKMVAGLRISPLLDGWRGAQPADRTAVVDALLRLAELAATGEVAELDINPLLARADGVIGLDALVRLTTPGVDVTEGQAL</sequence>
<evidence type="ECO:0000256" key="2">
    <source>
        <dbReference type="SAM" id="MobiDB-lite"/>
    </source>
</evidence>
<dbReference type="PANTHER" id="PTHR42793:SF1">
    <property type="entry name" value="PEPTIDYL-LYSINE N-ACETYLTRANSFERASE PATZ"/>
    <property type="match status" value="1"/>
</dbReference>
<gene>
    <name evidence="4" type="ORF">HGA13_08550</name>
</gene>
<dbReference type="PANTHER" id="PTHR42793">
    <property type="entry name" value="COA BINDING DOMAIN CONTAINING PROTEIN"/>
    <property type="match status" value="1"/>
</dbReference>
<dbReference type="InterPro" id="IPR003781">
    <property type="entry name" value="CoA-bd"/>
</dbReference>
<dbReference type="SUPFAM" id="SSF56059">
    <property type="entry name" value="Glutathione synthetase ATP-binding domain-like"/>
    <property type="match status" value="1"/>
</dbReference>
<feature type="domain" description="ATP-grasp" evidence="3">
    <location>
        <begin position="502"/>
        <end position="698"/>
    </location>
</feature>
<organism evidence="4 5">
    <name type="scientific">Nocardia speluncae</name>
    <dbReference type="NCBI Taxonomy" id="419477"/>
    <lineage>
        <taxon>Bacteria</taxon>
        <taxon>Bacillati</taxon>
        <taxon>Actinomycetota</taxon>
        <taxon>Actinomycetes</taxon>
        <taxon>Mycobacteriales</taxon>
        <taxon>Nocardiaceae</taxon>
        <taxon>Nocardia</taxon>
    </lineage>
</organism>
<proteinExistence type="predicted"/>
<dbReference type="Pfam" id="PF13607">
    <property type="entry name" value="Succ_CoA_lig"/>
    <property type="match status" value="1"/>
</dbReference>
<dbReference type="InterPro" id="IPR032875">
    <property type="entry name" value="Succ_CoA_lig_flav_dom"/>
</dbReference>
<reference evidence="4 5" key="1">
    <citation type="submission" date="2020-04" db="EMBL/GenBank/DDBJ databases">
        <title>MicrobeNet Type strains.</title>
        <authorList>
            <person name="Nicholson A.C."/>
        </authorList>
    </citation>
    <scope>NUCLEOTIDE SEQUENCE [LARGE SCALE GENOMIC DNA]</scope>
    <source>
        <strain evidence="4 5">DSM 45078</strain>
    </source>
</reference>
<dbReference type="GO" id="GO:0016874">
    <property type="term" value="F:ligase activity"/>
    <property type="evidence" value="ECO:0007669"/>
    <property type="project" value="UniProtKB-KW"/>
</dbReference>
<protein>
    <submittedName>
        <fullName evidence="4">Acetate--CoA ligase family protein</fullName>
    </submittedName>
</protein>
<dbReference type="Proteomes" id="UP000565715">
    <property type="component" value="Unassembled WGS sequence"/>
</dbReference>
<keyword evidence="5" id="KW-1185">Reference proteome</keyword>
<evidence type="ECO:0000313" key="5">
    <source>
        <dbReference type="Proteomes" id="UP000565715"/>
    </source>
</evidence>
<dbReference type="GO" id="GO:0005524">
    <property type="term" value="F:ATP binding"/>
    <property type="evidence" value="ECO:0007669"/>
    <property type="project" value="UniProtKB-UniRule"/>
</dbReference>
<accession>A0A846XCI8</accession>
<dbReference type="RefSeq" id="WP_084470949.1">
    <property type="nucleotide sequence ID" value="NZ_JAAXOO010000002.1"/>
</dbReference>
<dbReference type="InterPro" id="IPR036291">
    <property type="entry name" value="NAD(P)-bd_dom_sf"/>
</dbReference>
<dbReference type="SMART" id="SM00881">
    <property type="entry name" value="CoA_binding"/>
    <property type="match status" value="1"/>
</dbReference>
<dbReference type="EMBL" id="JAAXOO010000002">
    <property type="protein sequence ID" value="NKY33115.1"/>
    <property type="molecule type" value="Genomic_DNA"/>
</dbReference>
<feature type="region of interest" description="Disordered" evidence="2">
    <location>
        <begin position="1"/>
        <end position="22"/>
    </location>
</feature>
<dbReference type="Gene3D" id="3.40.50.720">
    <property type="entry name" value="NAD(P)-binding Rossmann-like Domain"/>
    <property type="match status" value="1"/>
</dbReference>
<dbReference type="Pfam" id="PF13549">
    <property type="entry name" value="ATP-grasp_5"/>
    <property type="match status" value="1"/>
</dbReference>
<dbReference type="Gene3D" id="3.30.1490.20">
    <property type="entry name" value="ATP-grasp fold, A domain"/>
    <property type="match status" value="1"/>
</dbReference>
<evidence type="ECO:0000259" key="3">
    <source>
        <dbReference type="PROSITE" id="PS50975"/>
    </source>
</evidence>
<keyword evidence="1" id="KW-0067">ATP-binding</keyword>
<keyword evidence="4" id="KW-0436">Ligase</keyword>
<dbReference type="Gene3D" id="3.30.470.20">
    <property type="entry name" value="ATP-grasp fold, B domain"/>
    <property type="match status" value="1"/>
</dbReference>
<keyword evidence="1" id="KW-0547">Nucleotide-binding</keyword>
<dbReference type="InterPro" id="IPR011761">
    <property type="entry name" value="ATP-grasp"/>
</dbReference>
<evidence type="ECO:0000256" key="1">
    <source>
        <dbReference type="PROSITE-ProRule" id="PRU00409"/>
    </source>
</evidence>
<comment type="caution">
    <text evidence="4">The sequence shown here is derived from an EMBL/GenBank/DDBJ whole genome shotgun (WGS) entry which is preliminary data.</text>
</comment>
<dbReference type="AlphaFoldDB" id="A0A846XCI8"/>
<evidence type="ECO:0000313" key="4">
    <source>
        <dbReference type="EMBL" id="NKY33115.1"/>
    </source>
</evidence>
<dbReference type="GO" id="GO:0046872">
    <property type="term" value="F:metal ion binding"/>
    <property type="evidence" value="ECO:0007669"/>
    <property type="project" value="InterPro"/>
</dbReference>
<dbReference type="Pfam" id="PF13380">
    <property type="entry name" value="CoA_binding_2"/>
    <property type="match status" value="1"/>
</dbReference>
<dbReference type="SUPFAM" id="SSF51735">
    <property type="entry name" value="NAD(P)-binding Rossmann-fold domains"/>
    <property type="match status" value="1"/>
</dbReference>
<dbReference type="PROSITE" id="PS50975">
    <property type="entry name" value="ATP_GRASP"/>
    <property type="match status" value="1"/>
</dbReference>